<dbReference type="HOGENOM" id="CLU_100997_9_0_1"/>
<gene>
    <name evidence="2" type="ORF">FOVG_16545</name>
</gene>
<feature type="domain" description="SnoaL-like" evidence="1">
    <location>
        <begin position="38"/>
        <end position="134"/>
    </location>
</feature>
<accession>W9NQL7</accession>
<evidence type="ECO:0000259" key="1">
    <source>
        <dbReference type="Pfam" id="PF12680"/>
    </source>
</evidence>
<protein>
    <recommendedName>
        <fullName evidence="1">SnoaL-like domain-containing protein</fullName>
    </recommendedName>
</protein>
<dbReference type="Gene3D" id="3.10.450.50">
    <property type="match status" value="1"/>
</dbReference>
<dbReference type="InterPro" id="IPR037401">
    <property type="entry name" value="SnoaL-like"/>
</dbReference>
<evidence type="ECO:0000313" key="2">
    <source>
        <dbReference type="EMBL" id="EXA32272.1"/>
    </source>
</evidence>
<dbReference type="Proteomes" id="UP000030751">
    <property type="component" value="Unassembled WGS sequence"/>
</dbReference>
<reference evidence="2" key="1">
    <citation type="submission" date="2011-10" db="EMBL/GenBank/DDBJ databases">
        <title>The Genome Sequence of Fusarium oxysporum HDV247.</title>
        <authorList>
            <consortium name="The Broad Institute Genome Sequencing Platform"/>
            <person name="Ma L.-J."/>
            <person name="Gale L.R."/>
            <person name="Schwartz D.C."/>
            <person name="Zhou S."/>
            <person name="Corby-Kistler H."/>
            <person name="Young S.K."/>
            <person name="Zeng Q."/>
            <person name="Gargeya S."/>
            <person name="Fitzgerald M."/>
            <person name="Haas B."/>
            <person name="Abouelleil A."/>
            <person name="Alvarado L."/>
            <person name="Arachchi H.M."/>
            <person name="Berlin A."/>
            <person name="Brown A."/>
            <person name="Chapman S.B."/>
            <person name="Chen Z."/>
            <person name="Dunbar C."/>
            <person name="Freedman E."/>
            <person name="Gearin G."/>
            <person name="Goldberg J."/>
            <person name="Griggs A."/>
            <person name="Gujja S."/>
            <person name="Heiman D."/>
            <person name="Howarth C."/>
            <person name="Larson L."/>
            <person name="Lui A."/>
            <person name="MacDonald P.J.P."/>
            <person name="Montmayeur A."/>
            <person name="Murphy C."/>
            <person name="Neiman D."/>
            <person name="Pearson M."/>
            <person name="Priest M."/>
            <person name="Roberts A."/>
            <person name="Saif S."/>
            <person name="Shea T."/>
            <person name="Shenoy N."/>
            <person name="Sisk P."/>
            <person name="Stolte C."/>
            <person name="Sykes S."/>
            <person name="Wortman J."/>
            <person name="Nusbaum C."/>
            <person name="Birren B."/>
        </authorList>
    </citation>
    <scope>NUCLEOTIDE SEQUENCE [LARGE SCALE GENOMIC DNA]</scope>
    <source>
        <strain evidence="2">HDV247</strain>
    </source>
</reference>
<dbReference type="SUPFAM" id="SSF54427">
    <property type="entry name" value="NTF2-like"/>
    <property type="match status" value="1"/>
</dbReference>
<proteinExistence type="predicted"/>
<reference evidence="2" key="2">
    <citation type="submission" date="2012-05" db="EMBL/GenBank/DDBJ databases">
        <title>Annotation of the Genome Sequence of Fusarium oxysporum HDV247.</title>
        <authorList>
            <consortium name="The Broad Institute Genomics Platform"/>
            <person name="Ma L.-J."/>
            <person name="Corby-Kistler H."/>
            <person name="Broz K."/>
            <person name="Gale L.R."/>
            <person name="Jonkers W."/>
            <person name="O'Donnell K."/>
            <person name="Ploetz R."/>
            <person name="Steinberg C."/>
            <person name="Schwartz D.C."/>
            <person name="VanEtten H."/>
            <person name="Zhou S."/>
            <person name="Young S.K."/>
            <person name="Zeng Q."/>
            <person name="Gargeya S."/>
            <person name="Fitzgerald M."/>
            <person name="Abouelleil A."/>
            <person name="Alvarado L."/>
            <person name="Chapman S.B."/>
            <person name="Gainer-Dewar J."/>
            <person name="Goldberg J."/>
            <person name="Griggs A."/>
            <person name="Gujja S."/>
            <person name="Hansen M."/>
            <person name="Howarth C."/>
            <person name="Imamovic A."/>
            <person name="Ireland A."/>
            <person name="Larimer J."/>
            <person name="McCowan C."/>
            <person name="Murphy C."/>
            <person name="Pearson M."/>
            <person name="Poon T.W."/>
            <person name="Priest M."/>
            <person name="Roberts A."/>
            <person name="Saif S."/>
            <person name="Shea T."/>
            <person name="Sykes S."/>
            <person name="Wortman J."/>
            <person name="Nusbaum C."/>
            <person name="Birren B."/>
        </authorList>
    </citation>
    <scope>NUCLEOTIDE SEQUENCE</scope>
    <source>
        <strain evidence="2">HDV247</strain>
    </source>
</reference>
<organism evidence="2">
    <name type="scientific">Fusarium oxysporum f. sp. pisi HDV247</name>
    <dbReference type="NCBI Taxonomy" id="1080344"/>
    <lineage>
        <taxon>Eukaryota</taxon>
        <taxon>Fungi</taxon>
        <taxon>Dikarya</taxon>
        <taxon>Ascomycota</taxon>
        <taxon>Pezizomycotina</taxon>
        <taxon>Sordariomycetes</taxon>
        <taxon>Hypocreomycetidae</taxon>
        <taxon>Hypocreales</taxon>
        <taxon>Nectriaceae</taxon>
        <taxon>Fusarium</taxon>
        <taxon>Fusarium oxysporum species complex</taxon>
    </lineage>
</organism>
<dbReference type="EMBL" id="JH650998">
    <property type="protein sequence ID" value="EXA32272.1"/>
    <property type="molecule type" value="Genomic_DNA"/>
</dbReference>
<dbReference type="OrthoDB" id="2820488at2759"/>
<dbReference type="Pfam" id="PF12680">
    <property type="entry name" value="SnoaL_2"/>
    <property type="match status" value="1"/>
</dbReference>
<dbReference type="AlphaFoldDB" id="W9NQL7"/>
<sequence length="154" mass="17950">MMSKDKYSAEVEKIWKEHLTDQPPQTPQQIKAGKALIELFLATFVYHDYDRTRELVSKDYIQHNPSVGTGVDSIIEFAERETRDPNRPFQFNWKRIFVDGNYVIAHNHVENGDGTDGVRVVEILRYENGLFTEHWDTVTPVPPKSEWKNQNGVF</sequence>
<dbReference type="InterPro" id="IPR032710">
    <property type="entry name" value="NTF2-like_dom_sf"/>
</dbReference>
<name>W9NQL7_FUSOX</name>